<dbReference type="InterPro" id="IPR011610">
    <property type="entry name" value="SAM_mthyl_Trfase_ML2640-like"/>
</dbReference>
<comment type="caution">
    <text evidence="5">The sequence shown here is derived from an EMBL/GenBank/DDBJ whole genome shotgun (WGS) entry which is preliminary data.</text>
</comment>
<dbReference type="Pfam" id="PF04072">
    <property type="entry name" value="LCM"/>
    <property type="match status" value="1"/>
</dbReference>
<dbReference type="NCBIfam" id="TIGR00027">
    <property type="entry name" value="mthyl_TIGR00027"/>
    <property type="match status" value="1"/>
</dbReference>
<dbReference type="EMBL" id="JBHUDZ010000009">
    <property type="protein sequence ID" value="MFD1603177.1"/>
    <property type="molecule type" value="Genomic_DNA"/>
</dbReference>
<evidence type="ECO:0000313" key="6">
    <source>
        <dbReference type="Proteomes" id="UP001597138"/>
    </source>
</evidence>
<accession>A0ABW4HDF6</accession>
<keyword evidence="4" id="KW-0949">S-adenosyl-L-methionine</keyword>
<evidence type="ECO:0000256" key="1">
    <source>
        <dbReference type="ARBA" id="ARBA00008138"/>
    </source>
</evidence>
<dbReference type="Proteomes" id="UP001597138">
    <property type="component" value="Unassembled WGS sequence"/>
</dbReference>
<dbReference type="EC" id="2.1.1.-" evidence="4"/>
<comment type="similarity">
    <text evidence="1 4">Belongs to the UPF0677 family.</text>
</comment>
<dbReference type="InterPro" id="IPR007213">
    <property type="entry name" value="Ppm1/Ppm2/Tcmp"/>
</dbReference>
<dbReference type="InterPro" id="IPR029063">
    <property type="entry name" value="SAM-dependent_MTases_sf"/>
</dbReference>
<dbReference type="RefSeq" id="WP_379814016.1">
    <property type="nucleotide sequence ID" value="NZ_JBHUDZ010000009.1"/>
</dbReference>
<keyword evidence="2 4" id="KW-0489">Methyltransferase</keyword>
<protein>
    <recommendedName>
        <fullName evidence="4">S-adenosyl-L-methionine-dependent methyltransferase</fullName>
        <ecNumber evidence="4">2.1.1.-</ecNumber>
    </recommendedName>
</protein>
<organism evidence="5 6">
    <name type="scientific">Flavobacterium artemisiae</name>
    <dbReference type="NCBI Taxonomy" id="2126556"/>
    <lineage>
        <taxon>Bacteria</taxon>
        <taxon>Pseudomonadati</taxon>
        <taxon>Bacteroidota</taxon>
        <taxon>Flavobacteriia</taxon>
        <taxon>Flavobacteriales</taxon>
        <taxon>Flavobacteriaceae</taxon>
        <taxon>Flavobacterium</taxon>
    </lineage>
</organism>
<reference evidence="6" key="1">
    <citation type="journal article" date="2019" name="Int. J. Syst. Evol. Microbiol.">
        <title>The Global Catalogue of Microorganisms (GCM) 10K type strain sequencing project: providing services to taxonomists for standard genome sequencing and annotation.</title>
        <authorList>
            <consortium name="The Broad Institute Genomics Platform"/>
            <consortium name="The Broad Institute Genome Sequencing Center for Infectious Disease"/>
            <person name="Wu L."/>
            <person name="Ma J."/>
        </authorList>
    </citation>
    <scope>NUCLEOTIDE SEQUENCE [LARGE SCALE GENOMIC DNA]</scope>
    <source>
        <strain evidence="6">CCUG 70865</strain>
    </source>
</reference>
<evidence type="ECO:0000256" key="3">
    <source>
        <dbReference type="ARBA" id="ARBA00022679"/>
    </source>
</evidence>
<dbReference type="PANTHER" id="PTHR43619:SF2">
    <property type="entry name" value="S-ADENOSYL-L-METHIONINE-DEPENDENT METHYLTRANSFERASES SUPERFAMILY PROTEIN"/>
    <property type="match status" value="1"/>
</dbReference>
<keyword evidence="6" id="KW-1185">Reference proteome</keyword>
<dbReference type="GO" id="GO:0008168">
    <property type="term" value="F:methyltransferase activity"/>
    <property type="evidence" value="ECO:0007669"/>
    <property type="project" value="UniProtKB-KW"/>
</dbReference>
<dbReference type="PANTHER" id="PTHR43619">
    <property type="entry name" value="S-ADENOSYL-L-METHIONINE-DEPENDENT METHYLTRANSFERASE YKTD-RELATED"/>
    <property type="match status" value="1"/>
</dbReference>
<comment type="function">
    <text evidence="4">Exhibits S-adenosyl-L-methionine-dependent methyltransferase activity.</text>
</comment>
<sequence>MKANKTSRTAQYMALFRALESQRNSSERLFYDPYANYFLESKLRLAAYLYKYPAIQKYMDKIIQSKIPGAFSSGIARTKYIDDLLLSTINSGVQQVIILGAGFDTRALRLDFLESIPVIEIDHPNTSNFKAAVYKNHLKTLPNRVHFYQIDFNKQSLDELAALHNFDFTIPTTIIWEGVTNYLTADAVKNTFSFISKFAKNSNVIFTYIHKGILQNPSSFLGGEKLLQDLNNLEEKWTFGFEPSELQDYLNQFDMKLIEDLGAAEYRERYLPNRTEKGYEFYRTAIAVKQA</sequence>
<keyword evidence="3" id="KW-0808">Transferase</keyword>
<dbReference type="SUPFAM" id="SSF53335">
    <property type="entry name" value="S-adenosyl-L-methionine-dependent methyltransferases"/>
    <property type="match status" value="1"/>
</dbReference>
<gene>
    <name evidence="5" type="ORF">ACFSC2_10555</name>
</gene>
<proteinExistence type="inferred from homology"/>
<evidence type="ECO:0000256" key="4">
    <source>
        <dbReference type="RuleBase" id="RU362030"/>
    </source>
</evidence>
<evidence type="ECO:0000313" key="5">
    <source>
        <dbReference type="EMBL" id="MFD1603177.1"/>
    </source>
</evidence>
<dbReference type="Gene3D" id="3.40.50.150">
    <property type="entry name" value="Vaccinia Virus protein VP39"/>
    <property type="match status" value="1"/>
</dbReference>
<name>A0ABW4HDF6_9FLAO</name>
<evidence type="ECO:0000256" key="2">
    <source>
        <dbReference type="ARBA" id="ARBA00022603"/>
    </source>
</evidence>
<dbReference type="GO" id="GO:0032259">
    <property type="term" value="P:methylation"/>
    <property type="evidence" value="ECO:0007669"/>
    <property type="project" value="UniProtKB-KW"/>
</dbReference>